<dbReference type="EMBL" id="DVNA01000091">
    <property type="protein sequence ID" value="HIU54931.1"/>
    <property type="molecule type" value="Genomic_DNA"/>
</dbReference>
<reference evidence="10" key="1">
    <citation type="submission" date="2020-10" db="EMBL/GenBank/DDBJ databases">
        <authorList>
            <person name="Gilroy R."/>
        </authorList>
    </citation>
    <scope>NUCLEOTIDE SEQUENCE</scope>
    <source>
        <strain evidence="10">CHK158-818</strain>
    </source>
</reference>
<feature type="transmembrane region" description="Helical" evidence="8">
    <location>
        <begin position="21"/>
        <end position="40"/>
    </location>
</feature>
<evidence type="ECO:0000256" key="7">
    <source>
        <dbReference type="ARBA" id="ARBA00023136"/>
    </source>
</evidence>
<sequence length="365" mass="40512">MTQLLSFVRKEFYHIFRDKRTMMILLLMPVLLIILFGYAITTEIQQVDMAVFDQAQTPLTRRITERLGANDYFSLYKMVGSQQEAHDLFRKGKVKLVVVFPAQYTGTPEESIQIQTDATDPNEAQQLAVYAASVIRSELQDAQVLNVSVSGIVPVVHLLYNPLMKGAYNFVPGVMGLILLLICALMTSVSIVREKEIGTMEVLLVSPMKPFFIVIAKMVPYLLLSFINVVTILLLSHFLLQVPINGSVVLLISISVLYSLVSLALGLLISTITDTQQAAMLTSAIMLMLPVVLLSGMVFPIENMPVVLQWLSNVVPAKWYISAVRDVMIKGLGAGAIAWDIAVLAAMFLLLTVMSVKRFKVRIES</sequence>
<dbReference type="PANTHER" id="PTHR30294">
    <property type="entry name" value="MEMBRANE COMPONENT OF ABC TRANSPORTER YHHJ-RELATED"/>
    <property type="match status" value="1"/>
</dbReference>
<feature type="transmembrane region" description="Helical" evidence="8">
    <location>
        <begin position="247"/>
        <end position="269"/>
    </location>
</feature>
<evidence type="ECO:0000256" key="3">
    <source>
        <dbReference type="ARBA" id="ARBA00022448"/>
    </source>
</evidence>
<dbReference type="PROSITE" id="PS51012">
    <property type="entry name" value="ABC_TM2"/>
    <property type="match status" value="1"/>
</dbReference>
<evidence type="ECO:0000256" key="4">
    <source>
        <dbReference type="ARBA" id="ARBA00022475"/>
    </source>
</evidence>
<dbReference type="PRINTS" id="PR00164">
    <property type="entry name" value="ABC2TRNSPORT"/>
</dbReference>
<comment type="caution">
    <text evidence="10">The sequence shown here is derived from an EMBL/GenBank/DDBJ whole genome shotgun (WGS) entry which is preliminary data.</text>
</comment>
<dbReference type="PANTHER" id="PTHR30294:SF29">
    <property type="entry name" value="MULTIDRUG ABC TRANSPORTER PERMEASE YBHS-RELATED"/>
    <property type="match status" value="1"/>
</dbReference>
<dbReference type="InterPro" id="IPR013525">
    <property type="entry name" value="ABC2_TM"/>
</dbReference>
<organism evidence="10 11">
    <name type="scientific">Candidatus Gallibacteroides avistercoris</name>
    <dbReference type="NCBI Taxonomy" id="2840833"/>
    <lineage>
        <taxon>Bacteria</taxon>
        <taxon>Pseudomonadati</taxon>
        <taxon>Bacteroidota</taxon>
        <taxon>Bacteroidia</taxon>
        <taxon>Bacteroidales</taxon>
        <taxon>Bacteroidaceae</taxon>
        <taxon>Bacteroidaceae incertae sedis</taxon>
        <taxon>Candidatus Gallibacteroides</taxon>
    </lineage>
</organism>
<reference evidence="10" key="2">
    <citation type="journal article" date="2021" name="PeerJ">
        <title>Extensive microbial diversity within the chicken gut microbiome revealed by metagenomics and culture.</title>
        <authorList>
            <person name="Gilroy R."/>
            <person name="Ravi A."/>
            <person name="Getino M."/>
            <person name="Pursley I."/>
            <person name="Horton D.L."/>
            <person name="Alikhan N.F."/>
            <person name="Baker D."/>
            <person name="Gharbi K."/>
            <person name="Hall N."/>
            <person name="Watson M."/>
            <person name="Adriaenssens E.M."/>
            <person name="Foster-Nyarko E."/>
            <person name="Jarju S."/>
            <person name="Secka A."/>
            <person name="Antonio M."/>
            <person name="Oren A."/>
            <person name="Chaudhuri R.R."/>
            <person name="La Ragione R."/>
            <person name="Hildebrand F."/>
            <person name="Pallen M.J."/>
        </authorList>
    </citation>
    <scope>NUCLEOTIDE SEQUENCE</scope>
    <source>
        <strain evidence="10">CHK158-818</strain>
    </source>
</reference>
<keyword evidence="3 8" id="KW-0813">Transport</keyword>
<keyword evidence="6 8" id="KW-1133">Transmembrane helix</keyword>
<evidence type="ECO:0000259" key="9">
    <source>
        <dbReference type="PROSITE" id="PS51012"/>
    </source>
</evidence>
<proteinExistence type="inferred from homology"/>
<evidence type="ECO:0000256" key="5">
    <source>
        <dbReference type="ARBA" id="ARBA00022692"/>
    </source>
</evidence>
<feature type="transmembrane region" description="Helical" evidence="8">
    <location>
        <begin position="281"/>
        <end position="301"/>
    </location>
</feature>
<evidence type="ECO:0000256" key="6">
    <source>
        <dbReference type="ARBA" id="ARBA00022989"/>
    </source>
</evidence>
<evidence type="ECO:0000313" key="11">
    <source>
        <dbReference type="Proteomes" id="UP000824112"/>
    </source>
</evidence>
<feature type="transmembrane region" description="Helical" evidence="8">
    <location>
        <begin position="336"/>
        <end position="356"/>
    </location>
</feature>
<accession>A0A9D1M771</accession>
<name>A0A9D1M771_9BACT</name>
<dbReference type="Gene3D" id="3.40.1710.10">
    <property type="entry name" value="abc type-2 transporter like domain"/>
    <property type="match status" value="1"/>
</dbReference>
<keyword evidence="5 8" id="KW-0812">Transmembrane</keyword>
<dbReference type="InterPro" id="IPR051449">
    <property type="entry name" value="ABC-2_transporter_component"/>
</dbReference>
<gene>
    <name evidence="10" type="ORF">IAB03_03870</name>
</gene>
<dbReference type="GO" id="GO:0043190">
    <property type="term" value="C:ATP-binding cassette (ABC) transporter complex"/>
    <property type="evidence" value="ECO:0007669"/>
    <property type="project" value="InterPro"/>
</dbReference>
<evidence type="ECO:0000313" key="10">
    <source>
        <dbReference type="EMBL" id="HIU54931.1"/>
    </source>
</evidence>
<evidence type="ECO:0000256" key="8">
    <source>
        <dbReference type="RuleBase" id="RU361157"/>
    </source>
</evidence>
<feature type="transmembrane region" description="Helical" evidence="8">
    <location>
        <begin position="170"/>
        <end position="191"/>
    </location>
</feature>
<protein>
    <recommendedName>
        <fullName evidence="8">Transport permease protein</fullName>
    </recommendedName>
</protein>
<comment type="subcellular location">
    <subcellularLocation>
        <location evidence="1 8">Cell membrane</location>
        <topology evidence="1 8">Multi-pass membrane protein</topology>
    </subcellularLocation>
</comment>
<dbReference type="Proteomes" id="UP000824112">
    <property type="component" value="Unassembled WGS sequence"/>
</dbReference>
<dbReference type="AlphaFoldDB" id="A0A9D1M771"/>
<evidence type="ECO:0000256" key="1">
    <source>
        <dbReference type="ARBA" id="ARBA00004651"/>
    </source>
</evidence>
<dbReference type="InterPro" id="IPR047817">
    <property type="entry name" value="ABC2_TM_bact-type"/>
</dbReference>
<keyword evidence="4 8" id="KW-1003">Cell membrane</keyword>
<dbReference type="Pfam" id="PF12698">
    <property type="entry name" value="ABC2_membrane_3"/>
    <property type="match status" value="1"/>
</dbReference>
<evidence type="ECO:0000256" key="2">
    <source>
        <dbReference type="ARBA" id="ARBA00007783"/>
    </source>
</evidence>
<dbReference type="GO" id="GO:0140359">
    <property type="term" value="F:ABC-type transporter activity"/>
    <property type="evidence" value="ECO:0007669"/>
    <property type="project" value="InterPro"/>
</dbReference>
<comment type="similarity">
    <text evidence="2 8">Belongs to the ABC-2 integral membrane protein family.</text>
</comment>
<dbReference type="InterPro" id="IPR000412">
    <property type="entry name" value="ABC_2_transport"/>
</dbReference>
<keyword evidence="7 8" id="KW-0472">Membrane</keyword>
<feature type="transmembrane region" description="Helical" evidence="8">
    <location>
        <begin position="211"/>
        <end position="235"/>
    </location>
</feature>
<feature type="domain" description="ABC transmembrane type-2" evidence="9">
    <location>
        <begin position="132"/>
        <end position="362"/>
    </location>
</feature>